<name>A0ACD5H1Z0_9CYAN</name>
<gene>
    <name evidence="1" type="ORF">BH720_022665</name>
</gene>
<dbReference type="Proteomes" id="UP000095472">
    <property type="component" value="Chromosome"/>
</dbReference>
<dbReference type="EMBL" id="CP182909">
    <property type="protein sequence ID" value="XPM67243.1"/>
    <property type="molecule type" value="Genomic_DNA"/>
</dbReference>
<sequence>MIGSWKDKQRQFRVYFFNEDISGHRALLVHQQCFQAFNARAFLN</sequence>
<accession>A0ACD5H1Z0</accession>
<keyword evidence="2" id="KW-1185">Reference proteome</keyword>
<proteinExistence type="predicted"/>
<evidence type="ECO:0000313" key="2">
    <source>
        <dbReference type="Proteomes" id="UP000095472"/>
    </source>
</evidence>
<organism evidence="1 2">
    <name type="scientific">Desertifilum tharense IPPAS B-1220</name>
    <dbReference type="NCBI Taxonomy" id="1781255"/>
    <lineage>
        <taxon>Bacteria</taxon>
        <taxon>Bacillati</taxon>
        <taxon>Cyanobacteriota</taxon>
        <taxon>Cyanophyceae</taxon>
        <taxon>Desertifilales</taxon>
        <taxon>Desertifilaceae</taxon>
        <taxon>Desertifilum</taxon>
    </lineage>
</organism>
<reference evidence="1 2" key="1">
    <citation type="journal article" date="2016" name="Genome Announc.">
        <title>Draft Genome Sequence of the Thermotolerant Cyanobacterium Desertifilum sp. IPPAS B-1220.</title>
        <authorList>
            <person name="Mironov K.S."/>
            <person name="Sinetova M.A."/>
            <person name="Bolatkhan K."/>
            <person name="Zayadan B.K."/>
            <person name="Ustinova V.V."/>
            <person name="Kupriyanova E.V."/>
            <person name="Skrypnik A.N."/>
            <person name="Gogoleva N.E."/>
            <person name="Gogolev Y.V."/>
            <person name="Los D.A."/>
        </authorList>
    </citation>
    <scope>NUCLEOTIDE SEQUENCE [LARGE SCALE GENOMIC DNA]</scope>
    <source>
        <strain evidence="1 2">IPPAS B-1220</strain>
    </source>
</reference>
<protein>
    <submittedName>
        <fullName evidence="1">DUF2996 domain-containing protein</fullName>
    </submittedName>
</protein>
<evidence type="ECO:0000313" key="1">
    <source>
        <dbReference type="EMBL" id="XPM67243.1"/>
    </source>
</evidence>